<proteinExistence type="predicted"/>
<comment type="caution">
    <text evidence="2">The sequence shown here is derived from an EMBL/GenBank/DDBJ whole genome shotgun (WGS) entry which is preliminary data.</text>
</comment>
<dbReference type="AlphaFoldDB" id="A0A9X2HWT6"/>
<keyword evidence="1" id="KW-0732">Signal</keyword>
<reference evidence="2" key="1">
    <citation type="submission" date="2022-05" db="EMBL/GenBank/DDBJ databases">
        <authorList>
            <person name="Sun H.-N."/>
        </authorList>
    </citation>
    <scope>NUCLEOTIDE SEQUENCE</scope>
    <source>
        <strain evidence="2">HB14</strain>
    </source>
</reference>
<dbReference type="InterPro" id="IPR019613">
    <property type="entry name" value="DUF4198"/>
</dbReference>
<dbReference type="RefSeq" id="WP_253966770.1">
    <property type="nucleotide sequence ID" value="NZ_JAMFTH010000001.1"/>
</dbReference>
<accession>A0A9X2HWT6</accession>
<dbReference type="EMBL" id="JAMFTH010000001">
    <property type="protein sequence ID" value="MCP8898494.1"/>
    <property type="molecule type" value="Genomic_DNA"/>
</dbReference>
<evidence type="ECO:0000313" key="3">
    <source>
        <dbReference type="Proteomes" id="UP001139319"/>
    </source>
</evidence>
<dbReference type="Proteomes" id="UP001139319">
    <property type="component" value="Unassembled WGS sequence"/>
</dbReference>
<reference evidence="2" key="2">
    <citation type="submission" date="2023-01" db="EMBL/GenBank/DDBJ databases">
        <title>Gilvimarinus xylanilyticus HB14 isolated from Caulerpa lentillifera aquaculture base in Hainan, China.</title>
        <authorList>
            <person name="Zhang Y.-J."/>
        </authorList>
    </citation>
    <scope>NUCLEOTIDE SEQUENCE</scope>
    <source>
        <strain evidence="2">HB14</strain>
    </source>
</reference>
<evidence type="ECO:0000313" key="2">
    <source>
        <dbReference type="EMBL" id="MCP8898494.1"/>
    </source>
</evidence>
<feature type="chain" id="PRO_5040751797" evidence="1">
    <location>
        <begin position="22"/>
        <end position="273"/>
    </location>
</feature>
<sequence>MKFKRSLALVLALTLPMAAQAHRFWVLPAATVLSGDDPWVTVDAAVSNDIFYFNHFPLKADFLSVVKPDGSTGEMLNVSEGKHRTTFDLNLTEQGTYKVLMDSSGLRARWETEDGERKFWPGRGEKPEPGDFEKKVPKQAKNLQVSHSATKLEAFITAGAPTDTVLALSNQGLEMKSSVHPNDLFTGEPVELQFFMDGKATEGVEVVIIPDGMRYRDSQESMELTTDSDGKINVEWPRAGRYWLEAEYGDDNAKAPATSRSGKYIATLEVLPL</sequence>
<keyword evidence="3" id="KW-1185">Reference proteome</keyword>
<gene>
    <name evidence="2" type="ORF">M6D89_04190</name>
</gene>
<protein>
    <submittedName>
        <fullName evidence="2">DUF4198 domain-containing protein</fullName>
    </submittedName>
</protein>
<evidence type="ECO:0000256" key="1">
    <source>
        <dbReference type="SAM" id="SignalP"/>
    </source>
</evidence>
<dbReference type="Pfam" id="PF10670">
    <property type="entry name" value="DUF4198"/>
    <property type="match status" value="1"/>
</dbReference>
<organism evidence="2 3">
    <name type="scientific">Gilvimarinus xylanilyticus</name>
    <dbReference type="NCBI Taxonomy" id="2944139"/>
    <lineage>
        <taxon>Bacteria</taxon>
        <taxon>Pseudomonadati</taxon>
        <taxon>Pseudomonadota</taxon>
        <taxon>Gammaproteobacteria</taxon>
        <taxon>Cellvibrionales</taxon>
        <taxon>Cellvibrionaceae</taxon>
        <taxon>Gilvimarinus</taxon>
    </lineage>
</organism>
<feature type="signal peptide" evidence="1">
    <location>
        <begin position="1"/>
        <end position="21"/>
    </location>
</feature>
<name>A0A9X2HWT6_9GAMM</name>